<evidence type="ECO:0000256" key="4">
    <source>
        <dbReference type="ARBA" id="ARBA00022763"/>
    </source>
</evidence>
<gene>
    <name evidence="7" type="ORF">ANACAC_01064</name>
</gene>
<evidence type="ECO:0000313" key="8">
    <source>
        <dbReference type="Proteomes" id="UP000004935"/>
    </source>
</evidence>
<dbReference type="AlphaFoldDB" id="B0MBP3"/>
<dbReference type="HOGENOM" id="CLU_000445_72_5_9"/>
<dbReference type="GO" id="GO:0032993">
    <property type="term" value="C:protein-DNA complex"/>
    <property type="evidence" value="ECO:0007669"/>
    <property type="project" value="TreeGrafter"/>
</dbReference>
<comment type="similarity">
    <text evidence="2">Belongs to the alkylbase DNA glycosidase AlkA family.</text>
</comment>
<dbReference type="Proteomes" id="UP000004935">
    <property type="component" value="Unassembled WGS sequence"/>
</dbReference>
<dbReference type="PANTHER" id="PTHR43003:SF5">
    <property type="entry name" value="DNA-3-METHYLADENINE GLYCOSYLASE"/>
    <property type="match status" value="1"/>
</dbReference>
<dbReference type="eggNOG" id="COG0122">
    <property type="taxonomic scope" value="Bacteria"/>
</dbReference>
<keyword evidence="4" id="KW-0227">DNA damage</keyword>
<protein>
    <recommendedName>
        <fullName evidence="3">DNA-3-methyladenine glycosylase II</fullName>
        <ecNumber evidence="3">3.2.2.21</ecNumber>
    </recommendedName>
</protein>
<dbReference type="GO" id="GO:0008725">
    <property type="term" value="F:DNA-3-methyladenine glycosylase activity"/>
    <property type="evidence" value="ECO:0007669"/>
    <property type="project" value="TreeGrafter"/>
</dbReference>
<dbReference type="GO" id="GO:0032131">
    <property type="term" value="F:alkylated DNA binding"/>
    <property type="evidence" value="ECO:0007669"/>
    <property type="project" value="TreeGrafter"/>
</dbReference>
<reference evidence="7" key="1">
    <citation type="submission" date="2007-11" db="EMBL/GenBank/DDBJ databases">
        <authorList>
            <person name="Fulton L."/>
            <person name="Clifton S."/>
            <person name="Fulton B."/>
            <person name="Xu J."/>
            <person name="Minx P."/>
            <person name="Pepin K.H."/>
            <person name="Johnson M."/>
            <person name="Thiruvilangam P."/>
            <person name="Bhonagiri V."/>
            <person name="Nash W.E."/>
            <person name="Mardis E.R."/>
            <person name="Wilson R.K."/>
        </authorList>
    </citation>
    <scope>NUCLEOTIDE SEQUENCE [LARGE SCALE GENOMIC DNA]</scope>
    <source>
        <strain evidence="7">DSM 14662</strain>
    </source>
</reference>
<dbReference type="PANTHER" id="PTHR43003">
    <property type="entry name" value="DNA-3-METHYLADENINE GLYCOSYLASE"/>
    <property type="match status" value="1"/>
</dbReference>
<dbReference type="Gene3D" id="1.10.340.30">
    <property type="entry name" value="Hypothetical protein, domain 2"/>
    <property type="match status" value="1"/>
</dbReference>
<evidence type="ECO:0000256" key="3">
    <source>
        <dbReference type="ARBA" id="ARBA00012000"/>
    </source>
</evidence>
<dbReference type="GO" id="GO:0005737">
    <property type="term" value="C:cytoplasm"/>
    <property type="evidence" value="ECO:0007669"/>
    <property type="project" value="TreeGrafter"/>
</dbReference>
<dbReference type="SUPFAM" id="SSF48150">
    <property type="entry name" value="DNA-glycosylase"/>
    <property type="match status" value="1"/>
</dbReference>
<evidence type="ECO:0000313" key="7">
    <source>
        <dbReference type="EMBL" id="EDR98477.1"/>
    </source>
</evidence>
<dbReference type="GO" id="GO:0006285">
    <property type="term" value="P:base-excision repair, AP site formation"/>
    <property type="evidence" value="ECO:0007669"/>
    <property type="project" value="TreeGrafter"/>
</dbReference>
<feature type="domain" description="HhH-GPD" evidence="6">
    <location>
        <begin position="76"/>
        <end position="227"/>
    </location>
</feature>
<dbReference type="EMBL" id="ABAX03000010">
    <property type="protein sequence ID" value="EDR98477.1"/>
    <property type="molecule type" value="Genomic_DNA"/>
</dbReference>
<dbReference type="Gene3D" id="1.10.1670.40">
    <property type="match status" value="1"/>
</dbReference>
<proteinExistence type="inferred from homology"/>
<evidence type="ECO:0000256" key="2">
    <source>
        <dbReference type="ARBA" id="ARBA00010817"/>
    </source>
</evidence>
<dbReference type="STRING" id="411490.ANACAC_01064"/>
<dbReference type="Pfam" id="PF00730">
    <property type="entry name" value="HhH-GPD"/>
    <property type="match status" value="1"/>
</dbReference>
<dbReference type="InterPro" id="IPR003265">
    <property type="entry name" value="HhH-GPD_domain"/>
</dbReference>
<keyword evidence="5" id="KW-0234">DNA repair</keyword>
<dbReference type="SMART" id="SM00478">
    <property type="entry name" value="ENDO3c"/>
    <property type="match status" value="1"/>
</dbReference>
<dbReference type="GO" id="GO:0006307">
    <property type="term" value="P:DNA alkylation repair"/>
    <property type="evidence" value="ECO:0007669"/>
    <property type="project" value="TreeGrafter"/>
</dbReference>
<comment type="caution">
    <text evidence="7">The sequence shown here is derived from an EMBL/GenBank/DDBJ whole genome shotgun (WGS) entry which is preliminary data.</text>
</comment>
<dbReference type="FunFam" id="1.10.340.30:FF:000004">
    <property type="entry name" value="DNA-3-methyladenine glycosylase II"/>
    <property type="match status" value="1"/>
</dbReference>
<evidence type="ECO:0000256" key="5">
    <source>
        <dbReference type="ARBA" id="ARBA00023204"/>
    </source>
</evidence>
<evidence type="ECO:0000256" key="1">
    <source>
        <dbReference type="ARBA" id="ARBA00000086"/>
    </source>
</evidence>
<dbReference type="InterPro" id="IPR051912">
    <property type="entry name" value="Alkylbase_DNA_Glycosylase/TA"/>
</dbReference>
<dbReference type="EC" id="3.2.2.21" evidence="3"/>
<dbReference type="GO" id="GO:0043916">
    <property type="term" value="F:DNA-7-methylguanine glycosylase activity"/>
    <property type="evidence" value="ECO:0007669"/>
    <property type="project" value="TreeGrafter"/>
</dbReference>
<reference evidence="7" key="2">
    <citation type="submission" date="2013-11" db="EMBL/GenBank/DDBJ databases">
        <title>Draft genome sequence of Anaerostipes caccae (DSM 14662).</title>
        <authorList>
            <person name="Sudarsanam P."/>
            <person name="Ley R."/>
            <person name="Guruge J."/>
            <person name="Turnbaugh P.J."/>
            <person name="Mahowald M."/>
            <person name="Liep D."/>
            <person name="Gordon J."/>
        </authorList>
    </citation>
    <scope>NUCLEOTIDE SEQUENCE</scope>
    <source>
        <strain evidence="7">DSM 14662</strain>
    </source>
</reference>
<keyword evidence="8" id="KW-1185">Reference proteome</keyword>
<sequence length="242" mass="27455">MPLEYAVPFCFIRLRFCYNRKKNKGEKFMEYFKYGEQEIGYLKSRDPVLGQAIDRIGFIKREVHTELFAALVNSIVGQQISTKAQETVWRRIKDGLSDVTPEKVGECTEEELQSFGISFRKAGYIKAAADRILSGSLDLEGLKEAGDEQVKKELTKLPGVGVWTAEMLMTFSMQRPDIVSYSDLAIQRGMRMLYHHRTITPKLFAKYAGRYSPCGTVASLYLWAVAGGALPELKDYAPKKKK</sequence>
<organism evidence="7 8">
    <name type="scientific">Anaerostipes caccae (strain DSM 14662 / CCUG 47493 / JCM 13470 / NCIMB 13811 / L1-92)</name>
    <dbReference type="NCBI Taxonomy" id="411490"/>
    <lineage>
        <taxon>Bacteria</taxon>
        <taxon>Bacillati</taxon>
        <taxon>Bacillota</taxon>
        <taxon>Clostridia</taxon>
        <taxon>Lachnospirales</taxon>
        <taxon>Lachnospiraceae</taxon>
        <taxon>Anaerostipes</taxon>
    </lineage>
</organism>
<name>B0MBP3_ANACD</name>
<evidence type="ECO:0000259" key="6">
    <source>
        <dbReference type="SMART" id="SM00478"/>
    </source>
</evidence>
<dbReference type="CDD" id="cd00056">
    <property type="entry name" value="ENDO3c"/>
    <property type="match status" value="1"/>
</dbReference>
<accession>B0MBP3</accession>
<comment type="catalytic activity">
    <reaction evidence="1">
        <text>Hydrolysis of alkylated DNA, releasing 3-methyladenine, 3-methylguanine, 7-methylguanine and 7-methyladenine.</text>
        <dbReference type="EC" id="3.2.2.21"/>
    </reaction>
</comment>
<dbReference type="InterPro" id="IPR011257">
    <property type="entry name" value="DNA_glycosylase"/>
</dbReference>